<keyword evidence="2" id="KW-1185">Reference proteome</keyword>
<name>A0A4Z2IUX5_9TELE</name>
<dbReference type="AlphaFoldDB" id="A0A4Z2IUX5"/>
<evidence type="ECO:0000313" key="2">
    <source>
        <dbReference type="Proteomes" id="UP000314294"/>
    </source>
</evidence>
<comment type="caution">
    <text evidence="1">The sequence shown here is derived from an EMBL/GenBank/DDBJ whole genome shotgun (WGS) entry which is preliminary data.</text>
</comment>
<reference evidence="1 2" key="1">
    <citation type="submission" date="2019-03" db="EMBL/GenBank/DDBJ databases">
        <title>First draft genome of Liparis tanakae, snailfish: a comprehensive survey of snailfish specific genes.</title>
        <authorList>
            <person name="Kim W."/>
            <person name="Song I."/>
            <person name="Jeong J.-H."/>
            <person name="Kim D."/>
            <person name="Kim S."/>
            <person name="Ryu S."/>
            <person name="Song J.Y."/>
            <person name="Lee S.K."/>
        </authorList>
    </citation>
    <scope>NUCLEOTIDE SEQUENCE [LARGE SCALE GENOMIC DNA]</scope>
    <source>
        <tissue evidence="1">Muscle</tissue>
    </source>
</reference>
<dbReference type="EMBL" id="SRLO01000045">
    <property type="protein sequence ID" value="TNN81745.1"/>
    <property type="molecule type" value="Genomic_DNA"/>
</dbReference>
<dbReference type="Proteomes" id="UP000314294">
    <property type="component" value="Unassembled WGS sequence"/>
</dbReference>
<proteinExistence type="predicted"/>
<gene>
    <name evidence="1" type="ORF">EYF80_008191</name>
</gene>
<accession>A0A4Z2IUX5</accession>
<sequence>MVTAISRNPPAAIVLGNNGTAYESYSQLTVRRRSAVMLLKGLLTRHWRAPWLELSTGRRATVSLSTEKVTLSL</sequence>
<evidence type="ECO:0000313" key="1">
    <source>
        <dbReference type="EMBL" id="TNN81745.1"/>
    </source>
</evidence>
<protein>
    <submittedName>
        <fullName evidence="1">Uncharacterized protein</fullName>
    </submittedName>
</protein>
<organism evidence="1 2">
    <name type="scientific">Liparis tanakae</name>
    <name type="common">Tanaka's snailfish</name>
    <dbReference type="NCBI Taxonomy" id="230148"/>
    <lineage>
        <taxon>Eukaryota</taxon>
        <taxon>Metazoa</taxon>
        <taxon>Chordata</taxon>
        <taxon>Craniata</taxon>
        <taxon>Vertebrata</taxon>
        <taxon>Euteleostomi</taxon>
        <taxon>Actinopterygii</taxon>
        <taxon>Neopterygii</taxon>
        <taxon>Teleostei</taxon>
        <taxon>Neoteleostei</taxon>
        <taxon>Acanthomorphata</taxon>
        <taxon>Eupercaria</taxon>
        <taxon>Perciformes</taxon>
        <taxon>Cottioidei</taxon>
        <taxon>Cottales</taxon>
        <taxon>Liparidae</taxon>
        <taxon>Liparis</taxon>
    </lineage>
</organism>